<dbReference type="GO" id="GO:0008360">
    <property type="term" value="P:regulation of cell shape"/>
    <property type="evidence" value="ECO:0007669"/>
    <property type="project" value="UniProtKB-KW"/>
</dbReference>
<evidence type="ECO:0000313" key="11">
    <source>
        <dbReference type="Proteomes" id="UP000631114"/>
    </source>
</evidence>
<dbReference type="InterPro" id="IPR016185">
    <property type="entry name" value="PreATP-grasp_dom_sf"/>
</dbReference>
<dbReference type="PANTHER" id="PTHR23132:SF0">
    <property type="entry name" value="D-ALANINE-D-ALANINE LIGASE FAMILY"/>
    <property type="match status" value="1"/>
</dbReference>
<evidence type="ECO:0000256" key="7">
    <source>
        <dbReference type="ARBA" id="ARBA00023316"/>
    </source>
</evidence>
<evidence type="ECO:0000256" key="1">
    <source>
        <dbReference type="ARBA" id="ARBA00010871"/>
    </source>
</evidence>
<dbReference type="Gene3D" id="3.40.50.20">
    <property type="match status" value="2"/>
</dbReference>
<dbReference type="GO" id="GO:0071555">
    <property type="term" value="P:cell wall organization"/>
    <property type="evidence" value="ECO:0007669"/>
    <property type="project" value="UniProtKB-KW"/>
</dbReference>
<reference evidence="10 11" key="1">
    <citation type="submission" date="2020-10" db="EMBL/GenBank/DDBJ databases">
        <title>The Coptis chinensis genome and diversification of protoberbering-type alkaloids.</title>
        <authorList>
            <person name="Wang B."/>
            <person name="Shu S."/>
            <person name="Song C."/>
            <person name="Liu Y."/>
        </authorList>
    </citation>
    <scope>NUCLEOTIDE SEQUENCE [LARGE SCALE GENOMIC DNA]</scope>
    <source>
        <strain evidence="10">HL-2020</strain>
        <tissue evidence="10">Leaf</tissue>
    </source>
</reference>
<keyword evidence="7" id="KW-0961">Cell wall biogenesis/degradation</keyword>
<accession>A0A835H655</accession>
<gene>
    <name evidence="10" type="ORF">IFM89_024260</name>
</gene>
<dbReference type="InterPro" id="IPR000291">
    <property type="entry name" value="D-Ala_lig_Van_CS"/>
</dbReference>
<feature type="domain" description="ATP-grasp" evidence="9">
    <location>
        <begin position="205"/>
        <end position="485"/>
    </location>
</feature>
<evidence type="ECO:0000256" key="8">
    <source>
        <dbReference type="PROSITE-ProRule" id="PRU00409"/>
    </source>
</evidence>
<keyword evidence="5" id="KW-0133">Cell shape</keyword>
<evidence type="ECO:0000256" key="4">
    <source>
        <dbReference type="ARBA" id="ARBA00022840"/>
    </source>
</evidence>
<evidence type="ECO:0000256" key="5">
    <source>
        <dbReference type="ARBA" id="ARBA00022960"/>
    </source>
</evidence>
<dbReference type="PROSITE" id="PS00843">
    <property type="entry name" value="DALA_DALA_LIGASE_1"/>
    <property type="match status" value="1"/>
</dbReference>
<dbReference type="AlphaFoldDB" id="A0A835H655"/>
<evidence type="ECO:0000256" key="2">
    <source>
        <dbReference type="ARBA" id="ARBA00022598"/>
    </source>
</evidence>
<dbReference type="InterPro" id="IPR011095">
    <property type="entry name" value="Dala_Dala_lig_C"/>
</dbReference>
<name>A0A835H655_9MAGN</name>
<dbReference type="FunFam" id="3.40.50.20:FF:000028">
    <property type="entry name" value="D-alanine-D-alanine ligase family"/>
    <property type="match status" value="1"/>
</dbReference>
<keyword evidence="2" id="KW-0436">Ligase</keyword>
<protein>
    <recommendedName>
        <fullName evidence="9">ATP-grasp domain-containing protein</fullName>
    </recommendedName>
</protein>
<keyword evidence="6" id="KW-0573">Peptidoglycan synthesis</keyword>
<dbReference type="GO" id="GO:0046872">
    <property type="term" value="F:metal ion binding"/>
    <property type="evidence" value="ECO:0007669"/>
    <property type="project" value="InterPro"/>
</dbReference>
<sequence length="978" mass="107857">MASSSSLLPNTSRLTSHNDYKLPPVISSKQSFISFPNIVSNKLLYKRSLRTLIRCVKTEVRVEQKGSVKDKVLRVGLVCGGPSAERGISLNSARSVLDHIQGDGLDVRCYYIDCNLNAFAISSAQVYSNTPADFDFKLESLAQSFQSLAEFTEHLASSVDIVFPVIHGRFGEDGGIQELLEKANIPFVGTPSQECCRAFDKFEASLELKKQGFVTVPNFLVQGGTMIKSELIDWFQSNQINSDKGKVVVKPARAGSSIGVTVAYGVDDSIKKANDIISAGIDDKVVVEVFLEGGSEFTAIVLDVGSGFEFHPVVLLPTEKMVLGIVQTVAIEWYLIYRINDQVELHFHDNVREEDAIFNYRRKYLPTQQFSVKVQRHRNEKLKVAYHTPPRFPTEVIEHIRRGASLLFQRFGLRDFARVDGWFLPSSNHASSCTGNDDKFGKCESGTILFTDINLISGMEQTSFLFQQASKVGFSHSNILRTIIQRACLRFPVLAPYSNASNALATRLKSTPIIPKTKDAKKVFVIFGGETSERQVSLMSGTNVWLNLQAFDDLEVTPCLLGPPNGYSSNMQEDKDYNVFSKTVCYSLVLRHTTEEVLAACAEALEPARATLTSQLRKQVMADLVEGLSEHSWFTGFDIFDVPPVKFSLGQWIKHVKEIEATVFIAVHGGIGEDGTIQSLLEAEGVPFTGPGVFASKTCMDKVDTSLALSHLQDLGVLTINKEVRSKDELLSMPTLDIWLELTKNLQCETLCVKPARDGCSTGVARLCSPVDLAVYANALRDCLLRIPSNSLSKAHGVIELPNPPPELLIFEPFVETDEIIISSKSPSENSHHLIWKGNSRWVEITVGVIGKRGAMQSLSPSVTVKESGDILSLEEKFQGGTGINLTPPPSSIMSNEALERCKQRIELIANTLGLEGFSRIDAFVNADSGEVLIIEVNTVPGMTPSTVLIHQALSEQPPMYPQQFFRTLLDLASERSK</sequence>
<keyword evidence="3 8" id="KW-0547">Nucleotide-binding</keyword>
<comment type="caution">
    <text evidence="10">The sequence shown here is derived from an EMBL/GenBank/DDBJ whole genome shotgun (WGS) entry which is preliminary data.</text>
</comment>
<dbReference type="GO" id="GO:0005524">
    <property type="term" value="F:ATP binding"/>
    <property type="evidence" value="ECO:0007669"/>
    <property type="project" value="UniProtKB-UniRule"/>
</dbReference>
<dbReference type="Gene3D" id="3.30.1490.20">
    <property type="entry name" value="ATP-grasp fold, A domain"/>
    <property type="match status" value="1"/>
</dbReference>
<evidence type="ECO:0000313" key="10">
    <source>
        <dbReference type="EMBL" id="KAF9593609.1"/>
    </source>
</evidence>
<evidence type="ECO:0000256" key="6">
    <source>
        <dbReference type="ARBA" id="ARBA00022984"/>
    </source>
</evidence>
<dbReference type="InterPro" id="IPR011761">
    <property type="entry name" value="ATP-grasp"/>
</dbReference>
<evidence type="ECO:0000256" key="3">
    <source>
        <dbReference type="ARBA" id="ARBA00022741"/>
    </source>
</evidence>
<dbReference type="FunFam" id="3.40.50.20:FF:000027">
    <property type="entry name" value="D-alanine-D-alanine ligase family"/>
    <property type="match status" value="1"/>
</dbReference>
<dbReference type="GO" id="GO:0008716">
    <property type="term" value="F:D-alanine-D-alanine ligase activity"/>
    <property type="evidence" value="ECO:0007669"/>
    <property type="project" value="InterPro"/>
</dbReference>
<dbReference type="GO" id="GO:0009507">
    <property type="term" value="C:chloroplast"/>
    <property type="evidence" value="ECO:0007669"/>
    <property type="project" value="TreeGrafter"/>
</dbReference>
<feature type="domain" description="ATP-grasp" evidence="9">
    <location>
        <begin position="909"/>
        <end position="974"/>
    </location>
</feature>
<dbReference type="SUPFAM" id="SSF52440">
    <property type="entry name" value="PreATP-grasp domain"/>
    <property type="match status" value="2"/>
</dbReference>
<evidence type="ECO:0000259" key="9">
    <source>
        <dbReference type="PROSITE" id="PS50975"/>
    </source>
</evidence>
<dbReference type="PROSITE" id="PS00844">
    <property type="entry name" value="DALA_DALA_LIGASE_2"/>
    <property type="match status" value="1"/>
</dbReference>
<dbReference type="InterPro" id="IPR013815">
    <property type="entry name" value="ATP_grasp_subdomain_1"/>
</dbReference>
<dbReference type="Pfam" id="PF01820">
    <property type="entry name" value="Dala_Dala_lig_N"/>
    <property type="match status" value="2"/>
</dbReference>
<dbReference type="FunFam" id="3.30.470.20:FF:000048">
    <property type="entry name" value="D-alanine--D-alanine ligase family"/>
    <property type="match status" value="1"/>
</dbReference>
<comment type="similarity">
    <text evidence="1">Belongs to the D-alanine--D-alanine ligase family.</text>
</comment>
<dbReference type="SUPFAM" id="SSF56059">
    <property type="entry name" value="Glutathione synthetase ATP-binding domain-like"/>
    <property type="match status" value="2"/>
</dbReference>
<dbReference type="InterPro" id="IPR011127">
    <property type="entry name" value="Dala_Dala_lig_N"/>
</dbReference>
<dbReference type="Proteomes" id="UP000631114">
    <property type="component" value="Unassembled WGS sequence"/>
</dbReference>
<dbReference type="Gene3D" id="3.30.470.20">
    <property type="entry name" value="ATP-grasp fold, B domain"/>
    <property type="match status" value="3"/>
</dbReference>
<keyword evidence="11" id="KW-1185">Reference proteome</keyword>
<keyword evidence="4 8" id="KW-0067">ATP-binding</keyword>
<dbReference type="PANTHER" id="PTHR23132">
    <property type="entry name" value="D-ALANINE--D-ALANINE LIGASE"/>
    <property type="match status" value="1"/>
</dbReference>
<proteinExistence type="inferred from homology"/>
<organism evidence="10 11">
    <name type="scientific">Coptis chinensis</name>
    <dbReference type="NCBI Taxonomy" id="261450"/>
    <lineage>
        <taxon>Eukaryota</taxon>
        <taxon>Viridiplantae</taxon>
        <taxon>Streptophyta</taxon>
        <taxon>Embryophyta</taxon>
        <taxon>Tracheophyta</taxon>
        <taxon>Spermatophyta</taxon>
        <taxon>Magnoliopsida</taxon>
        <taxon>Ranunculales</taxon>
        <taxon>Ranunculaceae</taxon>
        <taxon>Coptidoideae</taxon>
        <taxon>Coptis</taxon>
    </lineage>
</organism>
<dbReference type="EMBL" id="JADFTS010000008">
    <property type="protein sequence ID" value="KAF9593609.1"/>
    <property type="molecule type" value="Genomic_DNA"/>
</dbReference>
<dbReference type="Pfam" id="PF07478">
    <property type="entry name" value="Dala_Dala_lig_C"/>
    <property type="match status" value="2"/>
</dbReference>
<dbReference type="PROSITE" id="PS50975">
    <property type="entry name" value="ATP_GRASP"/>
    <property type="match status" value="2"/>
</dbReference>
<dbReference type="OrthoDB" id="2013972at2759"/>